<dbReference type="NCBIfam" id="NF045837">
    <property type="entry name" value="Mplas_Cys_pep"/>
    <property type="match status" value="1"/>
</dbReference>
<gene>
    <name evidence="1" type="ORF">JN00_0554</name>
</gene>
<dbReference type="Proteomes" id="UP000267246">
    <property type="component" value="Unassembled WGS sequence"/>
</dbReference>
<protein>
    <submittedName>
        <fullName evidence="1">Uncharacterized protein</fullName>
    </submittedName>
</protein>
<dbReference type="EMBL" id="REFI01000011">
    <property type="protein sequence ID" value="RMA77444.1"/>
    <property type="molecule type" value="Genomic_DNA"/>
</dbReference>
<evidence type="ECO:0000313" key="1">
    <source>
        <dbReference type="EMBL" id="RMA77444.1"/>
    </source>
</evidence>
<dbReference type="AlphaFoldDB" id="A0A3L9ZZ81"/>
<name>A0A3L9ZZ81_9BACT</name>
<proteinExistence type="predicted"/>
<comment type="caution">
    <text evidence="1">The sequence shown here is derived from an EMBL/GenBank/DDBJ whole genome shotgun (WGS) entry which is preliminary data.</text>
</comment>
<evidence type="ECO:0000313" key="2">
    <source>
        <dbReference type="Proteomes" id="UP000267246"/>
    </source>
</evidence>
<keyword evidence="2" id="KW-1185">Reference proteome</keyword>
<reference evidence="1 2" key="1">
    <citation type="submission" date="2018-10" db="EMBL/GenBank/DDBJ databases">
        <title>Genomic Encyclopedia of Archaeal and Bacterial Type Strains, Phase II (KMG-II): from individual species to whole genera.</title>
        <authorList>
            <person name="Goeker M."/>
        </authorList>
    </citation>
    <scope>NUCLEOTIDE SEQUENCE [LARGE SCALE GENOMIC DNA]</scope>
    <source>
        <strain evidence="1 2">ATCC 29870</strain>
    </source>
</reference>
<dbReference type="InterPro" id="IPR054779">
    <property type="entry name" value="Cys_pept_put_mycoplasmatota"/>
</dbReference>
<sequence>MLPQDAIIQKNETERVDYFIKQNSHKISQITPYLKHDIKDYIKYLELRSRNELYSCNGGHAVIADGTDDNETKLLCHYGWSGYSQILLSRTLSRQLWLVGLKPWGVKKTTREHFFTNIDTKISGMDIGEIYKYEKMKIKFNTIKFS</sequence>
<accession>A0A3L9ZZ81</accession>
<organism evidence="1 2">
    <name type="scientific">Metamycoplasma subdolum</name>
    <dbReference type="NCBI Taxonomy" id="92407"/>
    <lineage>
        <taxon>Bacteria</taxon>
        <taxon>Bacillati</taxon>
        <taxon>Mycoplasmatota</taxon>
        <taxon>Mycoplasmoidales</taxon>
        <taxon>Metamycoplasmataceae</taxon>
        <taxon>Metamycoplasma</taxon>
    </lineage>
</organism>